<evidence type="ECO:0000313" key="4">
    <source>
        <dbReference type="EMBL" id="KKN96935.1"/>
    </source>
</evidence>
<name>A0A0F9UV69_9ZZZZ</name>
<dbReference type="GO" id="GO:0070043">
    <property type="term" value="F:rRNA (guanine-N7-)-methyltransferase activity"/>
    <property type="evidence" value="ECO:0007669"/>
    <property type="project" value="TreeGrafter"/>
</dbReference>
<sequence length="387" mass="42723">MNDLNLIATSTAGLEACVKRELQDLGFADARVCSPGWLGFGADAAGLARANVWLRTANRVLLLVGSFEARDFGELFDRTYALPWERWIPADGAFPVSGRSHKSQLSSVPACQKIVKKAIVEKLRAAHKVTDLPETGPALAIEIALRDDTAMLTIDTSGSDLHRRGYRAAAGPAPLKETLAAAMVQLSFWNPDRPLIDPFCGSGTIPIEAALIGRNIAPGLHRPFAAESWPAIDASCWPNERSRARDLIRPALGCRIIGTDIEPKAISLASHHAELAGVADDIHFQQKPFADLTSNRSYGCVICNPPYGRRFVDGPDLKPLYRSMREVFASLETWSFYVLTSVDLEKIIARPADRRRKLYNGRIECTYYQYYGPRPPAKTDQEFMRGQ</sequence>
<dbReference type="Gene3D" id="3.30.2130.30">
    <property type="match status" value="1"/>
</dbReference>
<keyword evidence="2" id="KW-0808">Transferase</keyword>
<dbReference type="Gene3D" id="3.40.50.150">
    <property type="entry name" value="Vaccinia Virus protein VP39"/>
    <property type="match status" value="1"/>
</dbReference>
<dbReference type="Pfam" id="PF02926">
    <property type="entry name" value="THUMP"/>
    <property type="match status" value="1"/>
</dbReference>
<gene>
    <name evidence="4" type="ORF">LCGC14_0161850</name>
</gene>
<dbReference type="Pfam" id="PF01170">
    <property type="entry name" value="UPF0020"/>
    <property type="match status" value="1"/>
</dbReference>
<dbReference type="InterPro" id="IPR004114">
    <property type="entry name" value="THUMP_dom"/>
</dbReference>
<dbReference type="InterPro" id="IPR054170">
    <property type="entry name" value="RlmL_1st"/>
</dbReference>
<dbReference type="SUPFAM" id="SSF53335">
    <property type="entry name" value="S-adenosyl-L-methionine-dependent methyltransferases"/>
    <property type="match status" value="1"/>
</dbReference>
<dbReference type="PANTHER" id="PTHR47313">
    <property type="entry name" value="RIBOSOMAL RNA LARGE SUBUNIT METHYLTRANSFERASE K/L"/>
    <property type="match status" value="1"/>
</dbReference>
<dbReference type="EMBL" id="LAZR01000061">
    <property type="protein sequence ID" value="KKN96935.1"/>
    <property type="molecule type" value="Genomic_DNA"/>
</dbReference>
<comment type="caution">
    <text evidence="4">The sequence shown here is derived from an EMBL/GenBank/DDBJ whole genome shotgun (WGS) entry which is preliminary data.</text>
</comment>
<dbReference type="Pfam" id="PF22020">
    <property type="entry name" value="RlmL_1st"/>
    <property type="match status" value="1"/>
</dbReference>
<dbReference type="SMART" id="SM00981">
    <property type="entry name" value="THUMP"/>
    <property type="match status" value="1"/>
</dbReference>
<dbReference type="InterPro" id="IPR053943">
    <property type="entry name" value="RlmKL-like_Mtase_CS"/>
</dbReference>
<dbReference type="CDD" id="cd11715">
    <property type="entry name" value="THUMP_AdoMetMT"/>
    <property type="match status" value="1"/>
</dbReference>
<dbReference type="InterPro" id="IPR000241">
    <property type="entry name" value="RlmKL-like_Mtase"/>
</dbReference>
<feature type="domain" description="THUMP" evidence="3">
    <location>
        <begin position="46"/>
        <end position="156"/>
    </location>
</feature>
<keyword evidence="1" id="KW-0489">Methyltransferase</keyword>
<reference evidence="4" key="1">
    <citation type="journal article" date="2015" name="Nature">
        <title>Complex archaea that bridge the gap between prokaryotes and eukaryotes.</title>
        <authorList>
            <person name="Spang A."/>
            <person name="Saw J.H."/>
            <person name="Jorgensen S.L."/>
            <person name="Zaremba-Niedzwiedzka K."/>
            <person name="Martijn J."/>
            <person name="Lind A.E."/>
            <person name="van Eijk R."/>
            <person name="Schleper C."/>
            <person name="Guy L."/>
            <person name="Ettema T.J."/>
        </authorList>
    </citation>
    <scope>NUCLEOTIDE SEQUENCE</scope>
</reference>
<dbReference type="PROSITE" id="PS51165">
    <property type="entry name" value="THUMP"/>
    <property type="match status" value="1"/>
</dbReference>
<dbReference type="InterPro" id="IPR002052">
    <property type="entry name" value="DNA_methylase_N6_adenine_CS"/>
</dbReference>
<dbReference type="AlphaFoldDB" id="A0A0F9UV69"/>
<dbReference type="GO" id="GO:0008990">
    <property type="term" value="F:rRNA (guanine-N2-)-methyltransferase activity"/>
    <property type="evidence" value="ECO:0007669"/>
    <property type="project" value="TreeGrafter"/>
</dbReference>
<organism evidence="4">
    <name type="scientific">marine sediment metagenome</name>
    <dbReference type="NCBI Taxonomy" id="412755"/>
    <lineage>
        <taxon>unclassified sequences</taxon>
        <taxon>metagenomes</taxon>
        <taxon>ecological metagenomes</taxon>
    </lineage>
</organism>
<dbReference type="PANTHER" id="PTHR47313:SF1">
    <property type="entry name" value="RIBOSOMAL RNA LARGE SUBUNIT METHYLTRANSFERASE K_L"/>
    <property type="match status" value="1"/>
</dbReference>
<evidence type="ECO:0000256" key="2">
    <source>
        <dbReference type="ARBA" id="ARBA00022679"/>
    </source>
</evidence>
<proteinExistence type="predicted"/>
<dbReference type="GO" id="GO:0003723">
    <property type="term" value="F:RNA binding"/>
    <property type="evidence" value="ECO:0007669"/>
    <property type="project" value="InterPro"/>
</dbReference>
<dbReference type="PROSITE" id="PS00092">
    <property type="entry name" value="N6_MTASE"/>
    <property type="match status" value="1"/>
</dbReference>
<evidence type="ECO:0000259" key="3">
    <source>
        <dbReference type="PROSITE" id="PS51165"/>
    </source>
</evidence>
<protein>
    <recommendedName>
        <fullName evidence="3">THUMP domain-containing protein</fullName>
    </recommendedName>
</protein>
<evidence type="ECO:0000256" key="1">
    <source>
        <dbReference type="ARBA" id="ARBA00022603"/>
    </source>
</evidence>
<accession>A0A0F9UV69</accession>
<dbReference type="InterPro" id="IPR029063">
    <property type="entry name" value="SAM-dependent_MTases_sf"/>
</dbReference>
<dbReference type="PROSITE" id="PS01261">
    <property type="entry name" value="UPF0020"/>
    <property type="match status" value="1"/>
</dbReference>